<dbReference type="Proteomes" id="UP001597097">
    <property type="component" value="Unassembled WGS sequence"/>
</dbReference>
<evidence type="ECO:0000256" key="1">
    <source>
        <dbReference type="SAM" id="MobiDB-lite"/>
    </source>
</evidence>
<comment type="caution">
    <text evidence="2">The sequence shown here is derived from an EMBL/GenBank/DDBJ whole genome shotgun (WGS) entry which is preliminary data.</text>
</comment>
<organism evidence="2 3">
    <name type="scientific">Nonomuraea guangzhouensis</name>
    <dbReference type="NCBI Taxonomy" id="1291555"/>
    <lineage>
        <taxon>Bacteria</taxon>
        <taxon>Bacillati</taxon>
        <taxon>Actinomycetota</taxon>
        <taxon>Actinomycetes</taxon>
        <taxon>Streptosporangiales</taxon>
        <taxon>Streptosporangiaceae</taxon>
        <taxon>Nonomuraea</taxon>
    </lineage>
</organism>
<dbReference type="RefSeq" id="WP_219534485.1">
    <property type="nucleotide sequence ID" value="NZ_JAHKRM010000022.1"/>
</dbReference>
<keyword evidence="3" id="KW-1185">Reference proteome</keyword>
<dbReference type="EMBL" id="JBHUCM010000029">
    <property type="protein sequence ID" value="MFD1541649.1"/>
    <property type="molecule type" value="Genomic_DNA"/>
</dbReference>
<protein>
    <recommendedName>
        <fullName evidence="4">Sensor domain-containing protein</fullName>
    </recommendedName>
</protein>
<accession>A0ABW4GGG1</accession>
<evidence type="ECO:0000313" key="3">
    <source>
        <dbReference type="Proteomes" id="UP001597097"/>
    </source>
</evidence>
<reference evidence="3" key="1">
    <citation type="journal article" date="2019" name="Int. J. Syst. Evol. Microbiol.">
        <title>The Global Catalogue of Microorganisms (GCM) 10K type strain sequencing project: providing services to taxonomists for standard genome sequencing and annotation.</title>
        <authorList>
            <consortium name="The Broad Institute Genomics Platform"/>
            <consortium name="The Broad Institute Genome Sequencing Center for Infectious Disease"/>
            <person name="Wu L."/>
            <person name="Ma J."/>
        </authorList>
    </citation>
    <scope>NUCLEOTIDE SEQUENCE [LARGE SCALE GENOMIC DNA]</scope>
    <source>
        <strain evidence="3">CGMCC 1.15399</strain>
    </source>
</reference>
<evidence type="ECO:0000313" key="2">
    <source>
        <dbReference type="EMBL" id="MFD1541649.1"/>
    </source>
</evidence>
<evidence type="ECO:0008006" key="4">
    <source>
        <dbReference type="Google" id="ProtNLM"/>
    </source>
</evidence>
<name>A0ABW4GGG1_9ACTN</name>
<proteinExistence type="predicted"/>
<feature type="compositionally biased region" description="Pro residues" evidence="1">
    <location>
        <begin position="13"/>
        <end position="29"/>
    </location>
</feature>
<feature type="region of interest" description="Disordered" evidence="1">
    <location>
        <begin position="1"/>
        <end position="34"/>
    </location>
</feature>
<gene>
    <name evidence="2" type="ORF">ACFSJ0_31680</name>
</gene>
<sequence length="217" mass="22256">MSGCAADEVVEAPPMPSAPPSAAPSPSRPAPGAARLRAGLLPTPKGMSLAYGPEIGAFGSLKSTKQGLDAVRQAKLDRPECAGAAQLDAARPEVGRAPAAVVAFSSDRGSITQALVSMPASAFPAPLPAQCAAYGAVVHGTRVTYRTRALDMPRRGDESRAYLTTASGGRRAAQVGSVVIRRGKVIMSMLVVGQQVAPADLFELAGLADQNLARITR</sequence>